<dbReference type="Gene3D" id="3.40.50.720">
    <property type="entry name" value="NAD(P)-binding Rossmann-like Domain"/>
    <property type="match status" value="1"/>
</dbReference>
<dbReference type="PANTHER" id="PTHR43818">
    <property type="entry name" value="BCDNA.GH03377"/>
    <property type="match status" value="1"/>
</dbReference>
<keyword evidence="3" id="KW-1185">Reference proteome</keyword>
<dbReference type="InterPro" id="IPR000683">
    <property type="entry name" value="Gfo/Idh/MocA-like_OxRdtase_N"/>
</dbReference>
<feature type="domain" description="Gfo/Idh/MocA-like oxidoreductase N-terminal" evidence="1">
    <location>
        <begin position="54"/>
        <end position="182"/>
    </location>
</feature>
<accession>A0ABT7PNA6</accession>
<dbReference type="RefSeq" id="WP_149497586.1">
    <property type="nucleotide sequence ID" value="NZ_CP141221.1"/>
</dbReference>
<dbReference type="PANTHER" id="PTHR43818:SF9">
    <property type="entry name" value="HYPOTHETICAL OXIDOREDUCTASE"/>
    <property type="match status" value="1"/>
</dbReference>
<dbReference type="SUPFAM" id="SSF51735">
    <property type="entry name" value="NAD(P)-binding Rossmann-fold domains"/>
    <property type="match status" value="1"/>
</dbReference>
<protein>
    <submittedName>
        <fullName evidence="2">Gfo/Idh/MocA family oxidoreductase</fullName>
    </submittedName>
</protein>
<dbReference type="EMBL" id="JASZZN010000017">
    <property type="protein sequence ID" value="MDM4017960.1"/>
    <property type="molecule type" value="Genomic_DNA"/>
</dbReference>
<evidence type="ECO:0000313" key="3">
    <source>
        <dbReference type="Proteomes" id="UP001239462"/>
    </source>
</evidence>
<dbReference type="InterPro" id="IPR036291">
    <property type="entry name" value="NAD(P)-bd_dom_sf"/>
</dbReference>
<reference evidence="2 3" key="1">
    <citation type="submission" date="2023-06" db="EMBL/GenBank/DDBJ databases">
        <title>Roseiconus lacunae JC819 isolated from Gulf of Mannar region, Tamil Nadu.</title>
        <authorList>
            <person name="Pk S."/>
            <person name="Ch S."/>
            <person name="Ch V.R."/>
        </authorList>
    </citation>
    <scope>NUCLEOTIDE SEQUENCE [LARGE SCALE GENOMIC DNA]</scope>
    <source>
        <strain evidence="2 3">JC819</strain>
    </source>
</reference>
<organism evidence="2 3">
    <name type="scientific">Roseiconus lacunae</name>
    <dbReference type="NCBI Taxonomy" id="2605694"/>
    <lineage>
        <taxon>Bacteria</taxon>
        <taxon>Pseudomonadati</taxon>
        <taxon>Planctomycetota</taxon>
        <taxon>Planctomycetia</taxon>
        <taxon>Pirellulales</taxon>
        <taxon>Pirellulaceae</taxon>
        <taxon>Roseiconus</taxon>
    </lineage>
</organism>
<dbReference type="Proteomes" id="UP001239462">
    <property type="component" value="Unassembled WGS sequence"/>
</dbReference>
<gene>
    <name evidence="2" type="ORF">QTN89_21110</name>
</gene>
<dbReference type="Pfam" id="PF01408">
    <property type="entry name" value="GFO_IDH_MocA"/>
    <property type="match status" value="1"/>
</dbReference>
<dbReference type="InterPro" id="IPR050463">
    <property type="entry name" value="Gfo/Idh/MocA_oxidrdct_glycsds"/>
</dbReference>
<proteinExistence type="predicted"/>
<evidence type="ECO:0000259" key="1">
    <source>
        <dbReference type="Pfam" id="PF01408"/>
    </source>
</evidence>
<comment type="caution">
    <text evidence="2">The sequence shown here is derived from an EMBL/GenBank/DDBJ whole genome shotgun (WGS) entry which is preliminary data.</text>
</comment>
<name>A0ABT7PNA6_9BACT</name>
<evidence type="ECO:0000313" key="2">
    <source>
        <dbReference type="EMBL" id="MDM4017960.1"/>
    </source>
</evidence>
<sequence length="367" mass="39539">MNVIERIKPIAPARRCRNLIAGYLAFVVTAVAIVFNQATVSAQETADAELTPIRIGVIGLDTSHVPAFTKAFNVEPADPEMRNGRVVAAYPYGSRTIESSYSRIPKYTEEVKALGVEVVDSIDALLDRVDCVLLETNDGKPHLEQALQVFRAGKPTFIDKPVASNLAEVVAIYRAAEHYGVPMFSSSSLRYSEGAQAIRNGAVGTVLGCNAFSPAATEPSHSRLFWYGIHGCESLYTCMGRGCVSVQHISTQHRELAVGTWNNGRIGTFHGMRNGSRGYGGTAFGDKGIRPIGDYGGYRPLAVKIAEFFETKQSPIDPKETIELYAFMAAAAASDADGGHPVTIASVLKKAERDADKLLEGKLTPGK</sequence>